<dbReference type="GO" id="GO:0015990">
    <property type="term" value="P:electron transport coupled proton transport"/>
    <property type="evidence" value="ECO:0007669"/>
    <property type="project" value="TreeGrafter"/>
</dbReference>
<feature type="transmembrane region" description="Helical" evidence="8">
    <location>
        <begin position="88"/>
        <end position="106"/>
    </location>
</feature>
<feature type="transmembrane region" description="Helical" evidence="8">
    <location>
        <begin position="210"/>
        <end position="233"/>
    </location>
</feature>
<dbReference type="Pfam" id="PF00361">
    <property type="entry name" value="Proton_antipo_M"/>
    <property type="match status" value="1"/>
</dbReference>
<feature type="transmembrane region" description="Helical" evidence="8">
    <location>
        <begin position="6"/>
        <end position="24"/>
    </location>
</feature>
<name>A0A161KK81_9VIRI</name>
<proteinExistence type="inferred from homology"/>
<reference evidence="10" key="1">
    <citation type="journal article" date="2016" name="Sci. Rep.">
        <title>Chloroplast phylogenomics reveal the deepest branching clade of the Chlorophyta, Palmophyllophyceae class. nov.</title>
        <authorList>
            <person name="Leliaert F."/>
            <person name="Tronholm A."/>
            <person name="Lemieux C."/>
            <person name="Turmel M."/>
            <person name="DePriest M.S."/>
            <person name="Bhattacharya D."/>
            <person name="Karol K.G."/>
            <person name="Fredericq S."/>
            <person name="Zechman F.W."/>
            <person name="Lopez-Bautista J."/>
        </authorList>
    </citation>
    <scope>NUCLEOTIDE SEQUENCE</scope>
</reference>
<dbReference type="PRINTS" id="PR01437">
    <property type="entry name" value="NUOXDRDTASE4"/>
</dbReference>
<evidence type="ECO:0000256" key="3">
    <source>
        <dbReference type="ARBA" id="ARBA00022692"/>
    </source>
</evidence>
<comment type="subcellular location">
    <subcellularLocation>
        <location evidence="1">Membrane</location>
        <topology evidence="1">Multi-pass membrane protein</topology>
    </subcellularLocation>
</comment>
<evidence type="ECO:0000256" key="7">
    <source>
        <dbReference type="ARBA" id="ARBA00023136"/>
    </source>
</evidence>
<dbReference type="PANTHER" id="PTHR43507:SF21">
    <property type="entry name" value="NAD(P)H-QUINONE OXIDOREDUCTASE CHAIN 4, CHLOROPLASTIC"/>
    <property type="match status" value="1"/>
</dbReference>
<protein>
    <submittedName>
        <fullName evidence="10">Subunit 4 of NADH-plastoquinone oxidoreductase</fullName>
    </submittedName>
</protein>
<evidence type="ECO:0000256" key="5">
    <source>
        <dbReference type="ARBA" id="ARBA00022989"/>
    </source>
</evidence>
<feature type="transmembrane region" description="Helical" evidence="8">
    <location>
        <begin position="334"/>
        <end position="352"/>
    </location>
</feature>
<dbReference type="GO" id="GO:0008137">
    <property type="term" value="F:NADH dehydrogenase (ubiquinone) activity"/>
    <property type="evidence" value="ECO:0007669"/>
    <property type="project" value="InterPro"/>
</dbReference>
<organism evidence="10">
    <name type="scientific">Verdigellas peltata</name>
    <dbReference type="NCBI Taxonomy" id="542676"/>
    <lineage>
        <taxon>Eukaryota</taxon>
        <taxon>Viridiplantae</taxon>
        <taxon>Prasinodermophyta</taxon>
        <taxon>Palmophyllophyceae</taxon>
        <taxon>Palmophyllales</taxon>
        <taxon>Palmophyllaceae</taxon>
        <taxon>Verdigellas</taxon>
    </lineage>
</organism>
<evidence type="ECO:0000313" key="10">
    <source>
        <dbReference type="EMBL" id="CZF96655.1"/>
    </source>
</evidence>
<feature type="transmembrane region" description="Helical" evidence="8">
    <location>
        <begin position="245"/>
        <end position="263"/>
    </location>
</feature>
<keyword evidence="7 8" id="KW-0472">Membrane</keyword>
<dbReference type="InterPro" id="IPR001750">
    <property type="entry name" value="ND/Mrp_TM"/>
</dbReference>
<dbReference type="InterPro" id="IPR010227">
    <property type="entry name" value="NADH_Q_OxRdtase_chainM/4"/>
</dbReference>
<feature type="transmembrane region" description="Helical" evidence="8">
    <location>
        <begin position="167"/>
        <end position="190"/>
    </location>
</feature>
<dbReference type="NCBIfam" id="TIGR01972">
    <property type="entry name" value="NDH_I_M"/>
    <property type="match status" value="1"/>
</dbReference>
<dbReference type="GeneID" id="27911557"/>
<feature type="transmembrane region" description="Helical" evidence="8">
    <location>
        <begin position="136"/>
        <end position="155"/>
    </location>
</feature>
<feature type="transmembrane region" description="Helical" evidence="8">
    <location>
        <begin position="457"/>
        <end position="478"/>
    </location>
</feature>
<keyword evidence="4" id="KW-1278">Translocase</keyword>
<dbReference type="GO" id="GO:0016020">
    <property type="term" value="C:membrane"/>
    <property type="evidence" value="ECO:0007669"/>
    <property type="project" value="UniProtKB-SubCell"/>
</dbReference>
<evidence type="ECO:0000259" key="9">
    <source>
        <dbReference type="Pfam" id="PF00361"/>
    </source>
</evidence>
<evidence type="ECO:0000256" key="4">
    <source>
        <dbReference type="ARBA" id="ARBA00022967"/>
    </source>
</evidence>
<dbReference type="PANTHER" id="PTHR43507">
    <property type="entry name" value="NADH-UBIQUINONE OXIDOREDUCTASE CHAIN 4"/>
    <property type="match status" value="1"/>
</dbReference>
<feature type="transmembrane region" description="Helical" evidence="8">
    <location>
        <begin position="36"/>
        <end position="57"/>
    </location>
</feature>
<comment type="similarity">
    <text evidence="2">Belongs to the complex I subunit 4 family.</text>
</comment>
<dbReference type="AlphaFoldDB" id="A0A161KK81"/>
<dbReference type="NCBIfam" id="NF009212">
    <property type="entry name" value="PRK12561.1"/>
    <property type="match status" value="1"/>
</dbReference>
<evidence type="ECO:0000256" key="8">
    <source>
        <dbReference type="SAM" id="Phobius"/>
    </source>
</evidence>
<keyword evidence="5 8" id="KW-1133">Transmembrane helix</keyword>
<feature type="transmembrane region" description="Helical" evidence="8">
    <location>
        <begin position="373"/>
        <end position="403"/>
    </location>
</feature>
<dbReference type="GO" id="GO:0003954">
    <property type="term" value="F:NADH dehydrogenase activity"/>
    <property type="evidence" value="ECO:0007669"/>
    <property type="project" value="TreeGrafter"/>
</dbReference>
<evidence type="ECO:0000256" key="6">
    <source>
        <dbReference type="ARBA" id="ARBA00023027"/>
    </source>
</evidence>
<evidence type="ECO:0000256" key="1">
    <source>
        <dbReference type="ARBA" id="ARBA00004141"/>
    </source>
</evidence>
<dbReference type="EMBL" id="LT174527">
    <property type="protein sequence ID" value="CZF96655.1"/>
    <property type="molecule type" value="Genomic_DNA"/>
</dbReference>
<feature type="transmembrane region" description="Helical" evidence="8">
    <location>
        <begin position="275"/>
        <end position="292"/>
    </location>
</feature>
<feature type="transmembrane region" description="Helical" evidence="8">
    <location>
        <begin position="304"/>
        <end position="322"/>
    </location>
</feature>
<keyword evidence="10" id="KW-0150">Chloroplast</keyword>
<dbReference type="GO" id="GO:0048039">
    <property type="term" value="F:ubiquinone binding"/>
    <property type="evidence" value="ECO:0007669"/>
    <property type="project" value="TreeGrafter"/>
</dbReference>
<accession>A0A161KK81</accession>
<keyword evidence="6" id="KW-0520">NAD</keyword>
<sequence>MTQSHWLTILIVFPFFSGCLLPFVPNTNNKTIHWYALGVSLVEFLLIIYTFCAYFDFSNPNLQLIENYQWINKISFHWCLGVDGISEPLILLTGFITTISILGSWPIEKNPRLFFFLMLTLYSGQIGVFVSQDLLLFFLMWEIELLPIYFLLLLWGSQKRLYAANKFIFYTALGSIFILIGALIMSFSSADGTFNMHLLSQNNYPLKLEVLIYILFFIAYAVKLPAFPFHTWLPDTHGEAHSTTCMLLAGILLKMGGYAFIRINMELLPNAHKIFAPFLIIIGIINIIYAALISFAQKNLKRKIAYSSVSHMGFILIGIGSLNEFGLNGVILQMISHGLIGAALFFLIGIISDRTKTLMTENLGGLGPKMPKTYTFFSICCLASLALPGMSGFISELLIFIGFLNSSFYSLSFRFIFTILEAFGILLTPIYLISIIRQVFYGVQPIGFLKTYKFFDIGAREIFILACLVIPIFEIGFYPKSISQVYTNKTNSIITSYLRK</sequence>
<keyword evidence="10" id="KW-0934">Plastid</keyword>
<gene>
    <name evidence="10" type="primary">ndhD</name>
</gene>
<geneLocation type="chloroplast" evidence="10"/>
<evidence type="ECO:0000256" key="2">
    <source>
        <dbReference type="ARBA" id="ARBA00009025"/>
    </source>
</evidence>
<dbReference type="InterPro" id="IPR003918">
    <property type="entry name" value="NADH_UbQ_OxRdtase"/>
</dbReference>
<feature type="transmembrane region" description="Helical" evidence="8">
    <location>
        <begin position="415"/>
        <end position="436"/>
    </location>
</feature>
<dbReference type="RefSeq" id="YP_009254402.1">
    <property type="nucleotide sequence ID" value="NC_030220.1"/>
</dbReference>
<feature type="transmembrane region" description="Helical" evidence="8">
    <location>
        <begin position="113"/>
        <end position="130"/>
    </location>
</feature>
<dbReference type="GO" id="GO:0042773">
    <property type="term" value="P:ATP synthesis coupled electron transport"/>
    <property type="evidence" value="ECO:0007669"/>
    <property type="project" value="InterPro"/>
</dbReference>
<feature type="domain" description="NADH:quinone oxidoreductase/Mrp antiporter transmembrane" evidence="9">
    <location>
        <begin position="131"/>
        <end position="418"/>
    </location>
</feature>
<keyword evidence="3 8" id="KW-0812">Transmembrane</keyword>